<feature type="transmembrane region" description="Helical" evidence="1">
    <location>
        <begin position="73"/>
        <end position="93"/>
    </location>
</feature>
<evidence type="ECO:0000256" key="1">
    <source>
        <dbReference type="SAM" id="Phobius"/>
    </source>
</evidence>
<keyword evidence="3" id="KW-1185">Reference proteome</keyword>
<keyword evidence="1" id="KW-1133">Transmembrane helix</keyword>
<keyword evidence="1" id="KW-0472">Membrane</keyword>
<reference evidence="2 3" key="1">
    <citation type="submission" date="2020-01" db="EMBL/GenBank/DDBJ databases">
        <title>Paenibacillus soybeanensis sp. nov. isolated from the nodules of soybean (Glycine max(L.) Merr).</title>
        <authorList>
            <person name="Wang H."/>
        </authorList>
    </citation>
    <scope>NUCLEOTIDE SEQUENCE [LARGE SCALE GENOMIC DNA]</scope>
    <source>
        <strain evidence="2 3">DSM 23054</strain>
    </source>
</reference>
<evidence type="ECO:0000313" key="3">
    <source>
        <dbReference type="Proteomes" id="UP000558113"/>
    </source>
</evidence>
<proteinExistence type="predicted"/>
<dbReference type="Proteomes" id="UP000558113">
    <property type="component" value="Unassembled WGS sequence"/>
</dbReference>
<comment type="caution">
    <text evidence="2">The sequence shown here is derived from an EMBL/GenBank/DDBJ whole genome shotgun (WGS) entry which is preliminary data.</text>
</comment>
<protein>
    <submittedName>
        <fullName evidence="2">Uncharacterized protein</fullName>
    </submittedName>
</protein>
<organism evidence="2 3">
    <name type="scientific">Paenibacillus sacheonensis</name>
    <dbReference type="NCBI Taxonomy" id="742054"/>
    <lineage>
        <taxon>Bacteria</taxon>
        <taxon>Bacillati</taxon>
        <taxon>Bacillota</taxon>
        <taxon>Bacilli</taxon>
        <taxon>Bacillales</taxon>
        <taxon>Paenibacillaceae</taxon>
        <taxon>Paenibacillus</taxon>
    </lineage>
</organism>
<gene>
    <name evidence="2" type="ORF">GT003_08935</name>
</gene>
<dbReference type="OrthoDB" id="2663663at2"/>
<feature type="transmembrane region" description="Helical" evidence="1">
    <location>
        <begin position="38"/>
        <end position="61"/>
    </location>
</feature>
<dbReference type="EMBL" id="JAAAMU010000004">
    <property type="protein sequence ID" value="NBC69112.1"/>
    <property type="molecule type" value="Genomic_DNA"/>
</dbReference>
<dbReference type="RefSeq" id="WP_161696632.1">
    <property type="nucleotide sequence ID" value="NZ_JAAAMU010000004.1"/>
</dbReference>
<keyword evidence="1" id="KW-0812">Transmembrane</keyword>
<dbReference type="AlphaFoldDB" id="A0A7X4YMI0"/>
<accession>A0A7X4YMI0</accession>
<sequence>MNILPNVIRVLSILAALGFLLLLPVAFAFNDTGEPKATILAIYGGYALIGISVFVANEFMIRKQAFQHRSFRIGYRLFWACAALAAAGAWAVYYS</sequence>
<name>A0A7X4YMI0_9BACL</name>
<evidence type="ECO:0000313" key="2">
    <source>
        <dbReference type="EMBL" id="NBC69112.1"/>
    </source>
</evidence>